<name>C7GDZ6_9FIRM</name>
<dbReference type="Proteomes" id="UP000004828">
    <property type="component" value="Unassembled WGS sequence"/>
</dbReference>
<evidence type="ECO:0000256" key="3">
    <source>
        <dbReference type="ARBA" id="ARBA00013070"/>
    </source>
</evidence>
<dbReference type="AlphaFoldDB" id="C7GDZ6"/>
<evidence type="ECO:0000256" key="6">
    <source>
        <dbReference type="ARBA" id="ARBA00048467"/>
    </source>
</evidence>
<evidence type="ECO:0000313" key="10">
    <source>
        <dbReference type="Proteomes" id="UP000004828"/>
    </source>
</evidence>
<dbReference type="CDD" id="cd04235">
    <property type="entry name" value="AAK_CK"/>
    <property type="match status" value="1"/>
</dbReference>
<dbReference type="NCBIfam" id="NF009007">
    <property type="entry name" value="PRK12352.1"/>
    <property type="match status" value="1"/>
</dbReference>
<sequence>MTKSQYRRIAMKKKKIVIALGHEALGTTLPEQKEATKRTAKAVADFIRDDYQVVITHSNGPQVGMIHTAMNEFCRLYPEYTATPMSVCSAMSQGYIGYDLQNAIRAELLNKGIYKTVSTVLTQVVVDPYDEAFYKPGKVIGRVMTEEEAEAEEKKGNHVTAVEGGFRRIVAAPKPMDIVEIDAIRALSDADQVVVACGGGGIPVLAQDNNLKGASAVIEKDLAAGKLAELLDADMLVILTSVDNVCLNYGTENEKPLSTMTVAEAKQYMEEGQFGEDDMLPKIQAAIDFIGDSAIRSVLITKLNKDGTYVSGGPGTMITK</sequence>
<keyword evidence="4 7" id="KW-0808">Transferase</keyword>
<dbReference type="GO" id="GO:0019546">
    <property type="term" value="P:L-arginine deiminase pathway"/>
    <property type="evidence" value="ECO:0007669"/>
    <property type="project" value="TreeGrafter"/>
</dbReference>
<reference evidence="9 10" key="1">
    <citation type="submission" date="2009-08" db="EMBL/GenBank/DDBJ databases">
        <authorList>
            <person name="Weinstock G."/>
            <person name="Sodergren E."/>
            <person name="Clifton S."/>
            <person name="Fulton L."/>
            <person name="Fulton B."/>
            <person name="Courtney L."/>
            <person name="Fronick C."/>
            <person name="Harrison M."/>
            <person name="Strong C."/>
            <person name="Farmer C."/>
            <person name="Delahaunty K."/>
            <person name="Markovic C."/>
            <person name="Hall O."/>
            <person name="Minx P."/>
            <person name="Tomlinson C."/>
            <person name="Mitreva M."/>
            <person name="Nelson J."/>
            <person name="Hou S."/>
            <person name="Wollam A."/>
            <person name="Pepin K.H."/>
            <person name="Johnson M."/>
            <person name="Bhonagiri V."/>
            <person name="Nash W.E."/>
            <person name="Warren W."/>
            <person name="Chinwalla A."/>
            <person name="Mardis E.R."/>
            <person name="Wilson R.K."/>
        </authorList>
    </citation>
    <scope>NUCLEOTIDE SEQUENCE [LARGE SCALE GENOMIC DNA]</scope>
    <source>
        <strain evidence="9 10">L1-82</strain>
    </source>
</reference>
<comment type="similarity">
    <text evidence="2 7">Belongs to the carbamate kinase family.</text>
</comment>
<dbReference type="Pfam" id="PF00696">
    <property type="entry name" value="AA_kinase"/>
    <property type="match status" value="1"/>
</dbReference>
<evidence type="ECO:0000256" key="4">
    <source>
        <dbReference type="ARBA" id="ARBA00022679"/>
    </source>
</evidence>
<dbReference type="PRINTS" id="PR01469">
    <property type="entry name" value="CARBMTKINASE"/>
</dbReference>
<dbReference type="PIRSF" id="PIRSF000723">
    <property type="entry name" value="Carbamate_kin"/>
    <property type="match status" value="1"/>
</dbReference>
<dbReference type="InterPro" id="IPR036393">
    <property type="entry name" value="AceGlu_kinase-like_sf"/>
</dbReference>
<dbReference type="Gene3D" id="3.40.1160.10">
    <property type="entry name" value="Acetylglutamate kinase-like"/>
    <property type="match status" value="1"/>
</dbReference>
<organism evidence="9 10">
    <name type="scientific">Roseburia intestinalis L1-82</name>
    <dbReference type="NCBI Taxonomy" id="536231"/>
    <lineage>
        <taxon>Bacteria</taxon>
        <taxon>Bacillati</taxon>
        <taxon>Bacillota</taxon>
        <taxon>Clostridia</taxon>
        <taxon>Lachnospirales</taxon>
        <taxon>Lachnospiraceae</taxon>
        <taxon>Roseburia</taxon>
    </lineage>
</organism>
<keyword evidence="5 7" id="KW-0418">Kinase</keyword>
<dbReference type="InterPro" id="IPR001048">
    <property type="entry name" value="Asp/Glu/Uridylate_kinase"/>
</dbReference>
<dbReference type="HOGENOM" id="CLU_076278_0_0_9"/>
<evidence type="ECO:0000313" key="9">
    <source>
        <dbReference type="EMBL" id="EEU99961.1"/>
    </source>
</evidence>
<evidence type="ECO:0000259" key="8">
    <source>
        <dbReference type="Pfam" id="PF00696"/>
    </source>
</evidence>
<evidence type="ECO:0000256" key="5">
    <source>
        <dbReference type="ARBA" id="ARBA00022777"/>
    </source>
</evidence>
<comment type="pathway">
    <text evidence="1">Metabolic intermediate metabolism; carbamoyl phosphate degradation; CO(2) and NH(3) from carbamoyl phosphate: step 1/1.</text>
</comment>
<feature type="domain" description="Aspartate/glutamate/uridylate kinase" evidence="8">
    <location>
        <begin position="14"/>
        <end position="299"/>
    </location>
</feature>
<dbReference type="GO" id="GO:0008804">
    <property type="term" value="F:carbamate kinase activity"/>
    <property type="evidence" value="ECO:0007669"/>
    <property type="project" value="UniProtKB-EC"/>
</dbReference>
<dbReference type="PANTHER" id="PTHR30409">
    <property type="entry name" value="CARBAMATE KINASE"/>
    <property type="match status" value="1"/>
</dbReference>
<comment type="caution">
    <text evidence="9">The sequence shown here is derived from an EMBL/GenBank/DDBJ whole genome shotgun (WGS) entry which is preliminary data.</text>
</comment>
<dbReference type="UniPathway" id="UPA00996">
    <property type="reaction ID" value="UER00366"/>
</dbReference>
<dbReference type="SUPFAM" id="SSF53633">
    <property type="entry name" value="Carbamate kinase-like"/>
    <property type="match status" value="1"/>
</dbReference>
<dbReference type="InterPro" id="IPR003964">
    <property type="entry name" value="Carb_kinase"/>
</dbReference>
<evidence type="ECO:0000256" key="7">
    <source>
        <dbReference type="PIRNR" id="PIRNR000723"/>
    </source>
</evidence>
<protein>
    <recommendedName>
        <fullName evidence="3 7">Carbamate kinase</fullName>
    </recommendedName>
</protein>
<dbReference type="EMBL" id="ABYJ02000162">
    <property type="protein sequence ID" value="EEU99961.1"/>
    <property type="molecule type" value="Genomic_DNA"/>
</dbReference>
<gene>
    <name evidence="9" type="ORF">ROSINTL182_08148</name>
</gene>
<evidence type="ECO:0000256" key="2">
    <source>
        <dbReference type="ARBA" id="ARBA00011066"/>
    </source>
</evidence>
<dbReference type="GO" id="GO:0005829">
    <property type="term" value="C:cytosol"/>
    <property type="evidence" value="ECO:0007669"/>
    <property type="project" value="TreeGrafter"/>
</dbReference>
<proteinExistence type="inferred from homology"/>
<evidence type="ECO:0000256" key="1">
    <source>
        <dbReference type="ARBA" id="ARBA00005118"/>
    </source>
</evidence>
<dbReference type="PANTHER" id="PTHR30409:SF1">
    <property type="entry name" value="CARBAMATE KINASE-RELATED"/>
    <property type="match status" value="1"/>
</dbReference>
<comment type="catalytic activity">
    <reaction evidence="6">
        <text>hydrogencarbonate + NH4(+) + ATP = carbamoyl phosphate + ADP + H2O + H(+)</text>
        <dbReference type="Rhea" id="RHEA:10152"/>
        <dbReference type="ChEBI" id="CHEBI:15377"/>
        <dbReference type="ChEBI" id="CHEBI:15378"/>
        <dbReference type="ChEBI" id="CHEBI:17544"/>
        <dbReference type="ChEBI" id="CHEBI:28938"/>
        <dbReference type="ChEBI" id="CHEBI:30616"/>
        <dbReference type="ChEBI" id="CHEBI:58228"/>
        <dbReference type="ChEBI" id="CHEBI:456216"/>
        <dbReference type="EC" id="2.7.2.2"/>
    </reaction>
</comment>
<accession>C7GDZ6</accession>